<dbReference type="GO" id="GO:0005524">
    <property type="term" value="F:ATP binding"/>
    <property type="evidence" value="ECO:0007669"/>
    <property type="project" value="UniProtKB-UniRule"/>
</dbReference>
<dbReference type="GO" id="GO:0005829">
    <property type="term" value="C:cytosol"/>
    <property type="evidence" value="ECO:0007669"/>
    <property type="project" value="TreeGrafter"/>
</dbReference>
<dbReference type="GO" id="GO:0005126">
    <property type="term" value="F:cytokine receptor binding"/>
    <property type="evidence" value="ECO:0007669"/>
    <property type="project" value="TreeGrafter"/>
</dbReference>
<keyword evidence="7" id="KW-0472">Membrane</keyword>
<feature type="binding site" evidence="10">
    <location>
        <position position="1004"/>
    </location>
    <ligand>
        <name>ATP</name>
        <dbReference type="ChEBI" id="CHEBI:30616"/>
    </ligand>
</feature>
<keyword evidence="4 14" id="KW-0418">Kinase</keyword>
<evidence type="ECO:0000259" key="13">
    <source>
        <dbReference type="PROSITE" id="PS50057"/>
    </source>
</evidence>
<feature type="region of interest" description="Disordered" evidence="11">
    <location>
        <begin position="243"/>
        <end position="275"/>
    </location>
</feature>
<dbReference type="Gene3D" id="1.10.510.10">
    <property type="entry name" value="Transferase(Phosphotransferase) domain 1"/>
    <property type="match status" value="2"/>
</dbReference>
<evidence type="ECO:0000256" key="7">
    <source>
        <dbReference type="ARBA" id="ARBA00023136"/>
    </source>
</evidence>
<dbReference type="InterPro" id="IPR017441">
    <property type="entry name" value="Protein_kinase_ATP_BS"/>
</dbReference>
<evidence type="ECO:0000256" key="5">
    <source>
        <dbReference type="ARBA" id="ARBA00022840"/>
    </source>
</evidence>
<evidence type="ECO:0000256" key="3">
    <source>
        <dbReference type="ARBA" id="ARBA00022741"/>
    </source>
</evidence>
<feature type="compositionally biased region" description="Polar residues" evidence="11">
    <location>
        <begin position="917"/>
        <end position="930"/>
    </location>
</feature>
<organism evidence="14">
    <name type="scientific">Anopheles marajoara</name>
    <dbReference type="NCBI Taxonomy" id="58244"/>
    <lineage>
        <taxon>Eukaryota</taxon>
        <taxon>Metazoa</taxon>
        <taxon>Ecdysozoa</taxon>
        <taxon>Arthropoda</taxon>
        <taxon>Hexapoda</taxon>
        <taxon>Insecta</taxon>
        <taxon>Pterygota</taxon>
        <taxon>Neoptera</taxon>
        <taxon>Endopterygota</taxon>
        <taxon>Diptera</taxon>
        <taxon>Nematocera</taxon>
        <taxon>Culicoidea</taxon>
        <taxon>Culicidae</taxon>
        <taxon>Anophelinae</taxon>
        <taxon>Anopheles</taxon>
    </lineage>
</organism>
<dbReference type="GO" id="GO:0004715">
    <property type="term" value="F:non-membrane spanning protein tyrosine kinase activity"/>
    <property type="evidence" value="ECO:0007669"/>
    <property type="project" value="TreeGrafter"/>
</dbReference>
<accession>A0A2M4BA51</accession>
<dbReference type="PANTHER" id="PTHR45807:SF7">
    <property type="entry name" value="TYROSINE-PROTEIN KINASE HOPSCOTCH"/>
    <property type="match status" value="1"/>
</dbReference>
<dbReference type="InterPro" id="IPR011009">
    <property type="entry name" value="Kinase-like_dom_sf"/>
</dbReference>
<proteinExistence type="predicted"/>
<dbReference type="PANTHER" id="PTHR45807">
    <property type="entry name" value="TYROSINE-PROTEIN KINASE HOPSCOTCH"/>
    <property type="match status" value="1"/>
</dbReference>
<evidence type="ECO:0000256" key="2">
    <source>
        <dbReference type="ARBA" id="ARBA00022679"/>
    </source>
</evidence>
<dbReference type="EMBL" id="GGFJ01000794">
    <property type="protein sequence ID" value="MBW49935.1"/>
    <property type="molecule type" value="Transcribed_RNA"/>
</dbReference>
<dbReference type="InterPro" id="IPR008266">
    <property type="entry name" value="Tyr_kinase_AS"/>
</dbReference>
<dbReference type="Pfam" id="PF07714">
    <property type="entry name" value="PK_Tyr_Ser-Thr"/>
    <property type="match status" value="2"/>
</dbReference>
<evidence type="ECO:0000256" key="10">
    <source>
        <dbReference type="PROSITE-ProRule" id="PRU10141"/>
    </source>
</evidence>
<dbReference type="InterPro" id="IPR000299">
    <property type="entry name" value="FERM_domain"/>
</dbReference>
<dbReference type="GO" id="GO:0035556">
    <property type="term" value="P:intracellular signal transduction"/>
    <property type="evidence" value="ECO:0007669"/>
    <property type="project" value="TreeGrafter"/>
</dbReference>
<dbReference type="InterPro" id="IPR020635">
    <property type="entry name" value="Tyr_kinase_cat_dom"/>
</dbReference>
<feature type="compositionally biased region" description="Basic and acidic residues" evidence="11">
    <location>
        <begin position="260"/>
        <end position="275"/>
    </location>
</feature>
<dbReference type="FunFam" id="1.10.510.10:FF:001512">
    <property type="entry name" value="Receptor tyrosine-protein kinase erbB-2"/>
    <property type="match status" value="1"/>
</dbReference>
<evidence type="ECO:0000259" key="12">
    <source>
        <dbReference type="PROSITE" id="PS50011"/>
    </source>
</evidence>
<evidence type="ECO:0000256" key="6">
    <source>
        <dbReference type="ARBA" id="ARBA00022999"/>
    </source>
</evidence>
<dbReference type="GO" id="GO:0050793">
    <property type="term" value="P:regulation of developmental process"/>
    <property type="evidence" value="ECO:0007669"/>
    <property type="project" value="UniProtKB-ARBA"/>
</dbReference>
<sequence length="1247" mass="143619">MPDEAAYQVFNYVENSFLHVPIGADGGEKDTCEDICRWICEKLKIRPLVFSLIGLRIHGDAHTHTRFLAGCNRPSTDRKYDFRVRFKIPDLSCLKTLDQSLFNYYYSQLRYDLLQNRISEINYQKQDHKSRVLGYSVNDMYRKMIEDNVTLDDLRRDIDKYIPRKINREYSLFLFNKAHKEIFDKLSSIRNRDHDLNYVKNVYINDIDNIAPGYLYEEYNAEIPYPGREQSSRTGKCPVKLRFQPYGNARSPRSSSSAKQDSKKPENEKLVEAEDARDSPGLKVLYSSKWQHVANIDEILSILVEEPERKVNLALEDQNDPYCIHFHDLTELTSFVTCLAGYYRLMCKWTVYLCQEYVSSPSLNRLKELKFHGPIGGKYSTDKIREKNSTPGACIIRQCEENFDTYFVDMLEEAGVIKTYKLIYKSINDQWFVQRDKEVVIPCNSLKEAFSSLNPEITKVYRLPPSDNDNAPNLLLCRTLPKASPKRLLHGGRQELGQKQTCIVNATKDLVINRNAFEDDPDGFTQCTQADFLLPNNSKLEVSLKLLKPDKEGEHLKDFLQIADLWASIDSIDIIKLYGMTLYKPISMVLEYGRHRRLDEYLRSQRNIPPTTLIDVAHSVARAVNYLQKHGILHGNIRCASMLVTERKGSVIRAKLADPGMHAHRRLTKHDLLWIPYEYQDLSPASVEKIRTDPQVDVWACTSTLWEIFSHGRKMHIYKPSEFLPTRKWLQLMVSELRECKQIIECLTYGWHGDPDKRYAPQKIIGLLVHARQLDNYCTVGNGHTTPTFGRSNGNANGGITATNMLNGSLFKNSILSMETSEYDPAAGCRARNGSRPGFLYRTQERGYQPVRSRACDYQASHPPVSSPYCPPNQQQFECFPTPPPPPPSTYMQLCRTTLPLPNSTIVRTDCTSASSYVSNGSDSELRSNASSGSSSMPLISSNRAKHFSGDSYQERSFYDCPDYIQLGPTSRIIFHETLGEGNYGRVYRGTLEEGSASMPVALKTLHDDRPDILERTLIDDFHREVEIMKTLRHKNIVRFIRFIDDPPKFVVVMEYVPQGSLLSFLGYQRYKLQELDLLRMARDIANGMHYLFEKKIVHRDLAARNILVESIDCVKISDFGLAQMTEGSNYYVARHARELPIRWYAPETLETQKYSFQSDIWSYGVTLYEMFTFGNTPYAEVDVRSAKQLYDLLQTQENILELHDNVYVYEQLMVPCFKRNPSERLSFQQLLKLLDEIIGQSGEEVV</sequence>
<evidence type="ECO:0000256" key="11">
    <source>
        <dbReference type="SAM" id="MobiDB-lite"/>
    </source>
</evidence>
<feature type="domain" description="FERM" evidence="13">
    <location>
        <begin position="5"/>
        <end position="350"/>
    </location>
</feature>
<keyword evidence="6" id="KW-0727">SH2 domain</keyword>
<dbReference type="InterPro" id="IPR001245">
    <property type="entry name" value="Ser-Thr/Tyr_kinase_cat_dom"/>
</dbReference>
<evidence type="ECO:0000256" key="9">
    <source>
        <dbReference type="ARBA" id="ARBA00051243"/>
    </source>
</evidence>
<keyword evidence="5 10" id="KW-0067">ATP-binding</keyword>
<dbReference type="PROSITE" id="PS00109">
    <property type="entry name" value="PROTEIN_KINASE_TYR"/>
    <property type="match status" value="1"/>
</dbReference>
<dbReference type="GO" id="GO:0030182">
    <property type="term" value="P:neuron differentiation"/>
    <property type="evidence" value="ECO:0007669"/>
    <property type="project" value="UniProtKB-ARBA"/>
</dbReference>
<feature type="region of interest" description="Disordered" evidence="11">
    <location>
        <begin position="917"/>
        <end position="939"/>
    </location>
</feature>
<dbReference type="SUPFAM" id="SSF56112">
    <property type="entry name" value="Protein kinase-like (PK-like)"/>
    <property type="match status" value="2"/>
</dbReference>
<feature type="domain" description="Protein kinase" evidence="12">
    <location>
        <begin position="490"/>
        <end position="773"/>
    </location>
</feature>
<reference evidence="14" key="1">
    <citation type="submission" date="2018-01" db="EMBL/GenBank/DDBJ databases">
        <title>An insight into the sialome of Amazonian anophelines.</title>
        <authorList>
            <person name="Ribeiro J.M."/>
            <person name="Scarpassa V."/>
            <person name="Calvo E."/>
        </authorList>
    </citation>
    <scope>NUCLEOTIDE SEQUENCE</scope>
    <source>
        <tissue evidence="14">Salivary glands</tissue>
    </source>
</reference>
<dbReference type="GO" id="GO:0007259">
    <property type="term" value="P:cell surface receptor signaling pathway via JAK-STAT"/>
    <property type="evidence" value="ECO:0007669"/>
    <property type="project" value="TreeGrafter"/>
</dbReference>
<dbReference type="GO" id="GO:0048468">
    <property type="term" value="P:cell development"/>
    <property type="evidence" value="ECO:0007669"/>
    <property type="project" value="UniProtKB-ARBA"/>
</dbReference>
<dbReference type="InterPro" id="IPR051286">
    <property type="entry name" value="JAK"/>
</dbReference>
<dbReference type="AlphaFoldDB" id="A0A2M4BA51"/>
<dbReference type="PROSITE" id="PS50011">
    <property type="entry name" value="PROTEIN_KINASE_DOM"/>
    <property type="match status" value="2"/>
</dbReference>
<comment type="subcellular location">
    <subcellularLocation>
        <location evidence="1">Endomembrane system</location>
    </subcellularLocation>
</comment>
<name>A0A2M4BA51_9DIPT</name>
<dbReference type="InterPro" id="IPR000719">
    <property type="entry name" value="Prot_kinase_dom"/>
</dbReference>
<dbReference type="GO" id="GO:0004714">
    <property type="term" value="F:transmembrane receptor protein tyrosine kinase activity"/>
    <property type="evidence" value="ECO:0007669"/>
    <property type="project" value="UniProtKB-EC"/>
</dbReference>
<keyword evidence="8" id="KW-0829">Tyrosine-protein kinase</keyword>
<dbReference type="PRINTS" id="PR00109">
    <property type="entry name" value="TYRKINASE"/>
</dbReference>
<evidence type="ECO:0000256" key="1">
    <source>
        <dbReference type="ARBA" id="ARBA00004308"/>
    </source>
</evidence>
<dbReference type="GO" id="GO:0012505">
    <property type="term" value="C:endomembrane system"/>
    <property type="evidence" value="ECO:0007669"/>
    <property type="project" value="UniProtKB-SubCell"/>
</dbReference>
<comment type="catalytic activity">
    <reaction evidence="9">
        <text>L-tyrosyl-[protein] + ATP = O-phospho-L-tyrosyl-[protein] + ADP + H(+)</text>
        <dbReference type="Rhea" id="RHEA:10596"/>
        <dbReference type="Rhea" id="RHEA-COMP:10136"/>
        <dbReference type="Rhea" id="RHEA-COMP:20101"/>
        <dbReference type="ChEBI" id="CHEBI:15378"/>
        <dbReference type="ChEBI" id="CHEBI:30616"/>
        <dbReference type="ChEBI" id="CHEBI:46858"/>
        <dbReference type="ChEBI" id="CHEBI:61978"/>
        <dbReference type="ChEBI" id="CHEBI:456216"/>
        <dbReference type="EC" id="2.7.10.1"/>
    </reaction>
</comment>
<dbReference type="PROSITE" id="PS50057">
    <property type="entry name" value="FERM_3"/>
    <property type="match status" value="1"/>
</dbReference>
<dbReference type="PROSITE" id="PS00107">
    <property type="entry name" value="PROTEIN_KINASE_ATP"/>
    <property type="match status" value="1"/>
</dbReference>
<keyword evidence="2" id="KW-0808">Transferase</keyword>
<dbReference type="CDD" id="cd00192">
    <property type="entry name" value="PTKc"/>
    <property type="match status" value="1"/>
</dbReference>
<protein>
    <submittedName>
        <fullName evidence="14">Putative tyrosine-protein kinase hopscotch isoform x1</fullName>
    </submittedName>
</protein>
<evidence type="ECO:0000256" key="8">
    <source>
        <dbReference type="ARBA" id="ARBA00023137"/>
    </source>
</evidence>
<feature type="domain" description="Protein kinase" evidence="12">
    <location>
        <begin position="973"/>
        <end position="1239"/>
    </location>
</feature>
<dbReference type="SMART" id="SM00219">
    <property type="entry name" value="TyrKc"/>
    <property type="match status" value="1"/>
</dbReference>
<keyword evidence="3 10" id="KW-0547">Nucleotide-binding</keyword>
<evidence type="ECO:0000256" key="4">
    <source>
        <dbReference type="ARBA" id="ARBA00022777"/>
    </source>
</evidence>
<dbReference type="GO" id="GO:0019221">
    <property type="term" value="P:cytokine-mediated signaling pathway"/>
    <property type="evidence" value="ECO:0007669"/>
    <property type="project" value="TreeGrafter"/>
</dbReference>
<evidence type="ECO:0000313" key="14">
    <source>
        <dbReference type="EMBL" id="MBW49935.1"/>
    </source>
</evidence>
<dbReference type="GO" id="GO:0051130">
    <property type="term" value="P:positive regulation of cellular component organization"/>
    <property type="evidence" value="ECO:0007669"/>
    <property type="project" value="UniProtKB-ARBA"/>
</dbReference>